<feature type="compositionally biased region" description="Basic and acidic residues" evidence="1">
    <location>
        <begin position="212"/>
        <end position="222"/>
    </location>
</feature>
<evidence type="ECO:0000256" key="1">
    <source>
        <dbReference type="SAM" id="MobiDB-lite"/>
    </source>
</evidence>
<feature type="compositionally biased region" description="Basic and acidic residues" evidence="1">
    <location>
        <begin position="7"/>
        <end position="20"/>
    </location>
</feature>
<feature type="region of interest" description="Disordered" evidence="1">
    <location>
        <begin position="184"/>
        <end position="248"/>
    </location>
</feature>
<feature type="region of interest" description="Disordered" evidence="1">
    <location>
        <begin position="1"/>
        <end position="25"/>
    </location>
</feature>
<comment type="caution">
    <text evidence="2">The sequence shown here is derived from an EMBL/GenBank/DDBJ whole genome shotgun (WGS) entry which is preliminary data.</text>
</comment>
<gene>
    <name evidence="2" type="ORF">SDC9_31669</name>
</gene>
<dbReference type="EMBL" id="VSSQ01000209">
    <property type="protein sequence ID" value="MPL85696.1"/>
    <property type="molecule type" value="Genomic_DNA"/>
</dbReference>
<dbReference type="AlphaFoldDB" id="A0A644V2Y2"/>
<proteinExistence type="predicted"/>
<protein>
    <submittedName>
        <fullName evidence="2">Uncharacterized protein</fullName>
    </submittedName>
</protein>
<organism evidence="2">
    <name type="scientific">bioreactor metagenome</name>
    <dbReference type="NCBI Taxonomy" id="1076179"/>
    <lineage>
        <taxon>unclassified sequences</taxon>
        <taxon>metagenomes</taxon>
        <taxon>ecological metagenomes</taxon>
    </lineage>
</organism>
<name>A0A644V2Y2_9ZZZZ</name>
<reference evidence="2" key="1">
    <citation type="submission" date="2019-08" db="EMBL/GenBank/DDBJ databases">
        <authorList>
            <person name="Kucharzyk K."/>
            <person name="Murdoch R.W."/>
            <person name="Higgins S."/>
            <person name="Loffler F."/>
        </authorList>
    </citation>
    <scope>NUCLEOTIDE SEQUENCE</scope>
</reference>
<accession>A0A644V2Y2</accession>
<sequence>MNFFWEQKGKAVEHGRHQEGAPEGGIAAYEDGGHEDSHKVEGKEVQMEAFVDKAVQDSGSSGDKTAEYLQKLAHFLYIHAKGCGQILIDEDRRSRLAEPRTVEAVDEEAHEQHQAVENRQYYVAMRRRRVPYVGQPEHSHGSAHGGQIFDYRPGYVNEGKTDYYHREGGSVAYEEGDDIADYSAYGETDEEGPEKGQLQAHHQETGQVAGDSHVRDGDKVQMRDPVGQVNRPGHEDVHRGNSKKVIYR</sequence>
<evidence type="ECO:0000313" key="2">
    <source>
        <dbReference type="EMBL" id="MPL85696.1"/>
    </source>
</evidence>